<feature type="compositionally biased region" description="Low complexity" evidence="1">
    <location>
        <begin position="190"/>
        <end position="203"/>
    </location>
</feature>
<dbReference type="Gene3D" id="1.10.8.10">
    <property type="entry name" value="DNA helicase RuvA subunit, C-terminal domain"/>
    <property type="match status" value="1"/>
</dbReference>
<feature type="compositionally biased region" description="Low complexity" evidence="1">
    <location>
        <begin position="762"/>
        <end position="772"/>
    </location>
</feature>
<feature type="region of interest" description="Disordered" evidence="1">
    <location>
        <begin position="1"/>
        <end position="129"/>
    </location>
</feature>
<feature type="compositionally biased region" description="Basic and acidic residues" evidence="1">
    <location>
        <begin position="379"/>
        <end position="400"/>
    </location>
</feature>
<dbReference type="GO" id="GO:0030276">
    <property type="term" value="F:clathrin binding"/>
    <property type="evidence" value="ECO:0007669"/>
    <property type="project" value="TreeGrafter"/>
</dbReference>
<evidence type="ECO:0000259" key="2">
    <source>
        <dbReference type="PROSITE" id="PS50030"/>
    </source>
</evidence>
<sequence>MSDSFAELWNTTAPAKPAPQKLGAPSPQPNNAARRPQNDVFAMLSSASTPSHSRPITPNTRPVAQQKPSQSSSSGGDAFSSLLGGPLASDGNGMANMTIAERAKRVEAERLRKASAPPPKAAPSAWDGLDSLAAGPSMSVAATATPQTGGGLLDDDDWGFASAPVPAPTTKKLPSPVIVFDEDPIFGLETPPKSTSPPQQKPQAALWDHLDDFASSKPSPPARYASPSTGFDFGDREDKAAGNANGDDDFNLLGDLGKPVEAISSRRATPQLPARDTPSPAAPAPRRKPQPAQGRSASPPPHILGQLIEMGFSIPQSRAALADVYRDGTWDVQAAIDALLASTGGAEGGSNGSSRRGTPPRANGAGGGGTPPLPPRRRSAAEREAGAQREGARERERERTTTPTIQSDILTRTSELGFSLFKNAERAWLQGKAQVQKVYEERMGGEEATSGRSGERERGGASGRTAAGAAGKARPKWMTEEREDPEEAGPSARAGRRAREDGETLFADEDGARGKDDGWGDSSAGGWKDDDGEAAAAPKSRKTATAPEPLVGDLFGDAPVPAPAPAQSKPYVSRFRHGKPSSQAPPPAAAAAPRAAPVPAAPPRPHIPLPPAALRASRTHAAAANEKIALGQYGAALTSFTLAIDALPAQHVLRAPLLNARAGARIKEGDFRGVEGDVEEMEGICTVGGSRLVGAETVRAENVEVELGREVVDGWKRRAEAREGRERWEEAGRDWEKVAGAGWAKTADRDEGVRGAGRCRKMAAPAASSSSAPAPPKPKPKPQARPPARAGSLPPSEAVTKFRQAVTAAEEEDLAKHALKDSVDGRLLAWKGGKETNVRALLASLDMVLWPEVGLAPSGMKDLVTPGQVKVRYVKAIAKLHPDKLNANNSTLEQRMIANGVFGALNEAWNAFK</sequence>
<dbReference type="EMBL" id="JARJCM010000035">
    <property type="protein sequence ID" value="KAJ7037765.1"/>
    <property type="molecule type" value="Genomic_DNA"/>
</dbReference>
<dbReference type="GO" id="GO:0072318">
    <property type="term" value="P:clathrin coat disassembly"/>
    <property type="evidence" value="ECO:0007669"/>
    <property type="project" value="TreeGrafter"/>
</dbReference>
<feature type="compositionally biased region" description="Low complexity" evidence="1">
    <location>
        <begin position="241"/>
        <end position="257"/>
    </location>
</feature>
<dbReference type="Gene3D" id="1.25.40.10">
    <property type="entry name" value="Tetratricopeptide repeat domain"/>
    <property type="match status" value="1"/>
</dbReference>
<dbReference type="InterPro" id="IPR036869">
    <property type="entry name" value="J_dom_sf"/>
</dbReference>
<dbReference type="GO" id="GO:0005737">
    <property type="term" value="C:cytoplasm"/>
    <property type="evidence" value="ECO:0007669"/>
    <property type="project" value="TreeGrafter"/>
</dbReference>
<feature type="domain" description="UBA" evidence="2">
    <location>
        <begin position="298"/>
        <end position="342"/>
    </location>
</feature>
<evidence type="ECO:0000313" key="4">
    <source>
        <dbReference type="Proteomes" id="UP001218188"/>
    </source>
</evidence>
<dbReference type="PROSITE" id="PS50030">
    <property type="entry name" value="UBA"/>
    <property type="match status" value="1"/>
</dbReference>
<feature type="compositionally biased region" description="Low complexity" evidence="1">
    <location>
        <begin position="69"/>
        <end position="85"/>
    </location>
</feature>
<dbReference type="PANTHER" id="PTHR23172">
    <property type="entry name" value="AUXILIN/CYCLIN G-ASSOCIATED KINASE-RELATED"/>
    <property type="match status" value="1"/>
</dbReference>
<dbReference type="Proteomes" id="UP001218188">
    <property type="component" value="Unassembled WGS sequence"/>
</dbReference>
<name>A0AAD6T3H5_9AGAR</name>
<feature type="region of interest" description="Disordered" evidence="1">
    <location>
        <begin position="342"/>
        <end position="413"/>
    </location>
</feature>
<dbReference type="SUPFAM" id="SSF48452">
    <property type="entry name" value="TPR-like"/>
    <property type="match status" value="1"/>
</dbReference>
<feature type="region of interest" description="Disordered" evidence="1">
    <location>
        <begin position="741"/>
        <end position="796"/>
    </location>
</feature>
<dbReference type="InterPro" id="IPR009060">
    <property type="entry name" value="UBA-like_sf"/>
</dbReference>
<feature type="compositionally biased region" description="Polar residues" evidence="1">
    <location>
        <begin position="1"/>
        <end position="13"/>
    </location>
</feature>
<accession>A0AAD6T3H5</accession>
<protein>
    <recommendedName>
        <fullName evidence="2">UBA domain-containing protein</fullName>
    </recommendedName>
</protein>
<comment type="caution">
    <text evidence="3">The sequence shown here is derived from an EMBL/GenBank/DDBJ whole genome shotgun (WGS) entry which is preliminary data.</text>
</comment>
<gene>
    <name evidence="3" type="ORF">C8F04DRAFT_1035381</name>
</gene>
<evidence type="ECO:0000313" key="3">
    <source>
        <dbReference type="EMBL" id="KAJ7037765.1"/>
    </source>
</evidence>
<evidence type="ECO:0000256" key="1">
    <source>
        <dbReference type="SAM" id="MobiDB-lite"/>
    </source>
</evidence>
<feature type="compositionally biased region" description="Polar residues" evidence="1">
    <location>
        <begin position="45"/>
        <end position="68"/>
    </location>
</feature>
<feature type="compositionally biased region" description="Low complexity" evidence="1">
    <location>
        <begin position="589"/>
        <end position="598"/>
    </location>
</feature>
<feature type="compositionally biased region" description="Pro residues" evidence="1">
    <location>
        <begin position="773"/>
        <end position="785"/>
    </location>
</feature>
<dbReference type="GO" id="GO:0031982">
    <property type="term" value="C:vesicle"/>
    <property type="evidence" value="ECO:0007669"/>
    <property type="project" value="TreeGrafter"/>
</dbReference>
<feature type="region of interest" description="Disordered" evidence="1">
    <location>
        <begin position="440"/>
        <end position="611"/>
    </location>
</feature>
<dbReference type="GO" id="GO:0072583">
    <property type="term" value="P:clathrin-dependent endocytosis"/>
    <property type="evidence" value="ECO:0007669"/>
    <property type="project" value="TreeGrafter"/>
</dbReference>
<dbReference type="Gene3D" id="1.10.287.110">
    <property type="entry name" value="DnaJ domain"/>
    <property type="match status" value="1"/>
</dbReference>
<proteinExistence type="predicted"/>
<reference evidence="3" key="1">
    <citation type="submission" date="2023-03" db="EMBL/GenBank/DDBJ databases">
        <title>Massive genome expansion in bonnet fungi (Mycena s.s.) driven by repeated elements and novel gene families across ecological guilds.</title>
        <authorList>
            <consortium name="Lawrence Berkeley National Laboratory"/>
            <person name="Harder C.B."/>
            <person name="Miyauchi S."/>
            <person name="Viragh M."/>
            <person name="Kuo A."/>
            <person name="Thoen E."/>
            <person name="Andreopoulos B."/>
            <person name="Lu D."/>
            <person name="Skrede I."/>
            <person name="Drula E."/>
            <person name="Henrissat B."/>
            <person name="Morin E."/>
            <person name="Kohler A."/>
            <person name="Barry K."/>
            <person name="LaButti K."/>
            <person name="Morin E."/>
            <person name="Salamov A."/>
            <person name="Lipzen A."/>
            <person name="Mereny Z."/>
            <person name="Hegedus B."/>
            <person name="Baldrian P."/>
            <person name="Stursova M."/>
            <person name="Weitz H."/>
            <person name="Taylor A."/>
            <person name="Grigoriev I.V."/>
            <person name="Nagy L.G."/>
            <person name="Martin F."/>
            <person name="Kauserud H."/>
        </authorList>
    </citation>
    <scope>NUCLEOTIDE SEQUENCE</scope>
    <source>
        <strain evidence="3">CBHHK200</strain>
    </source>
</reference>
<dbReference type="InterPro" id="IPR015940">
    <property type="entry name" value="UBA"/>
</dbReference>
<feature type="region of interest" description="Disordered" evidence="1">
    <location>
        <begin position="141"/>
        <end position="309"/>
    </location>
</feature>
<feature type="compositionally biased region" description="Basic and acidic residues" evidence="1">
    <location>
        <begin position="101"/>
        <end position="112"/>
    </location>
</feature>
<feature type="compositionally biased region" description="Pro residues" evidence="1">
    <location>
        <begin position="599"/>
        <end position="611"/>
    </location>
</feature>
<keyword evidence="4" id="KW-1185">Reference proteome</keyword>
<dbReference type="InterPro" id="IPR011990">
    <property type="entry name" value="TPR-like_helical_dom_sf"/>
</dbReference>
<dbReference type="PANTHER" id="PTHR23172:SF19">
    <property type="entry name" value="J DOMAIN-CONTAINING PROTEIN"/>
    <property type="match status" value="1"/>
</dbReference>
<dbReference type="SUPFAM" id="SSF46934">
    <property type="entry name" value="UBA-like"/>
    <property type="match status" value="1"/>
</dbReference>
<dbReference type="AlphaFoldDB" id="A0AAD6T3H5"/>
<dbReference type="SUPFAM" id="SSF46565">
    <property type="entry name" value="Chaperone J-domain"/>
    <property type="match status" value="1"/>
</dbReference>
<organism evidence="3 4">
    <name type="scientific">Mycena alexandri</name>
    <dbReference type="NCBI Taxonomy" id="1745969"/>
    <lineage>
        <taxon>Eukaryota</taxon>
        <taxon>Fungi</taxon>
        <taxon>Dikarya</taxon>
        <taxon>Basidiomycota</taxon>
        <taxon>Agaricomycotina</taxon>
        <taxon>Agaricomycetes</taxon>
        <taxon>Agaricomycetidae</taxon>
        <taxon>Agaricales</taxon>
        <taxon>Marasmiineae</taxon>
        <taxon>Mycenaceae</taxon>
        <taxon>Mycena</taxon>
    </lineage>
</organism>